<dbReference type="InterPro" id="IPR032675">
    <property type="entry name" value="LRR_dom_sf"/>
</dbReference>
<dbReference type="PANTHER" id="PTHR46652:SF3">
    <property type="entry name" value="LEUCINE-RICH REPEAT-CONTAINING PROTEIN 9"/>
    <property type="match status" value="1"/>
</dbReference>
<dbReference type="InterPro" id="IPR050836">
    <property type="entry name" value="SDS22/Internalin_LRR"/>
</dbReference>
<evidence type="ECO:0000313" key="3">
    <source>
        <dbReference type="EMBL" id="CAI9936888.1"/>
    </source>
</evidence>
<dbReference type="Proteomes" id="UP001642409">
    <property type="component" value="Unassembled WGS sequence"/>
</dbReference>
<dbReference type="Pfam" id="PF13855">
    <property type="entry name" value="LRR_8"/>
    <property type="match status" value="1"/>
</dbReference>
<accession>A0AA86PGK4</accession>
<gene>
    <name evidence="3" type="ORF">HINF_LOCUS24533</name>
    <name evidence="4" type="ORF">HINF_LOCUS30209</name>
</gene>
<keyword evidence="2" id="KW-0677">Repeat</keyword>
<proteinExistence type="predicted"/>
<keyword evidence="5" id="KW-1185">Reference proteome</keyword>
<sequence length="319" mass="37180">MNQSNHVIQSKEDLLNHIGSFQKLEIDDLTQMEKLLKMNVPPDVWKDALNGNQELVQNTKELSYYNREIEYIHLLSFLTNITELQLYCNNISDISSIYKLKKLKKLDFRSNNIEDISALQYLSDLTHLDLQGNQLTSYTLALPNLIELTLDYNKIEDKSGLKYSPKLQSLNLIKTEIADLRTIPHQLFGLKALELYNNNILEISYLSNFVDLQNLSLGFNKQLQNIGPLQFCTQLTQLSVDDIWPLQFMKNLKILDIANTQIVDLHPLQYLYKLEIISAFCTRITDMSPLLSLTQLNFFQQQQNYQCRYTQAPQEFFKL</sequence>
<comment type="caution">
    <text evidence="3">The sequence shown here is derived from an EMBL/GenBank/DDBJ whole genome shotgun (WGS) entry which is preliminary data.</text>
</comment>
<organism evidence="3">
    <name type="scientific">Hexamita inflata</name>
    <dbReference type="NCBI Taxonomy" id="28002"/>
    <lineage>
        <taxon>Eukaryota</taxon>
        <taxon>Metamonada</taxon>
        <taxon>Diplomonadida</taxon>
        <taxon>Hexamitidae</taxon>
        <taxon>Hexamitinae</taxon>
        <taxon>Hexamita</taxon>
    </lineage>
</organism>
<evidence type="ECO:0000256" key="1">
    <source>
        <dbReference type="ARBA" id="ARBA00022614"/>
    </source>
</evidence>
<keyword evidence="1" id="KW-0433">Leucine-rich repeat</keyword>
<dbReference type="PROSITE" id="PS51450">
    <property type="entry name" value="LRR"/>
    <property type="match status" value="4"/>
</dbReference>
<dbReference type="Gene3D" id="3.80.10.10">
    <property type="entry name" value="Ribonuclease Inhibitor"/>
    <property type="match status" value="2"/>
</dbReference>
<evidence type="ECO:0000256" key="2">
    <source>
        <dbReference type="ARBA" id="ARBA00022737"/>
    </source>
</evidence>
<dbReference type="PANTHER" id="PTHR46652">
    <property type="entry name" value="LEUCINE-RICH REPEAT AND IQ DOMAIN-CONTAINING PROTEIN 1-RELATED"/>
    <property type="match status" value="1"/>
</dbReference>
<dbReference type="AlphaFoldDB" id="A0AA86PGK4"/>
<reference evidence="3" key="1">
    <citation type="submission" date="2023-06" db="EMBL/GenBank/DDBJ databases">
        <authorList>
            <person name="Kurt Z."/>
        </authorList>
    </citation>
    <scope>NUCLEOTIDE SEQUENCE</scope>
</reference>
<dbReference type="EMBL" id="CAXDID020000098">
    <property type="protein sequence ID" value="CAL6025371.1"/>
    <property type="molecule type" value="Genomic_DNA"/>
</dbReference>
<evidence type="ECO:0000313" key="5">
    <source>
        <dbReference type="Proteomes" id="UP001642409"/>
    </source>
</evidence>
<dbReference type="InterPro" id="IPR001611">
    <property type="entry name" value="Leu-rich_rpt"/>
</dbReference>
<evidence type="ECO:0000313" key="4">
    <source>
        <dbReference type="EMBL" id="CAL6025371.1"/>
    </source>
</evidence>
<reference evidence="4 5" key="2">
    <citation type="submission" date="2024-07" db="EMBL/GenBank/DDBJ databases">
        <authorList>
            <person name="Akdeniz Z."/>
        </authorList>
    </citation>
    <scope>NUCLEOTIDE SEQUENCE [LARGE SCALE GENOMIC DNA]</scope>
</reference>
<dbReference type="SUPFAM" id="SSF52058">
    <property type="entry name" value="L domain-like"/>
    <property type="match status" value="1"/>
</dbReference>
<protein>
    <submittedName>
        <fullName evidence="3">Partial</fullName>
    </submittedName>
</protein>
<name>A0AA86PGK4_9EUKA</name>
<dbReference type="EMBL" id="CATOUU010000642">
    <property type="protein sequence ID" value="CAI9936888.1"/>
    <property type="molecule type" value="Genomic_DNA"/>
</dbReference>
<dbReference type="SMART" id="SM00365">
    <property type="entry name" value="LRR_SD22"/>
    <property type="match status" value="4"/>
</dbReference>